<dbReference type="CDD" id="cd00569">
    <property type="entry name" value="HTH_Hin_like"/>
    <property type="match status" value="1"/>
</dbReference>
<dbReference type="InterPro" id="IPR006120">
    <property type="entry name" value="Resolvase_HTH_dom"/>
</dbReference>
<evidence type="ECO:0000313" key="7">
    <source>
        <dbReference type="EMBL" id="MFD1541244.1"/>
    </source>
</evidence>
<dbReference type="PANTHER" id="PTHR30055">
    <property type="entry name" value="HTH-TYPE TRANSCRIPTIONAL REGULATOR RUTR"/>
    <property type="match status" value="1"/>
</dbReference>
<organism evidence="7 8">
    <name type="scientific">Nonomuraea guangzhouensis</name>
    <dbReference type="NCBI Taxonomy" id="1291555"/>
    <lineage>
        <taxon>Bacteria</taxon>
        <taxon>Bacillati</taxon>
        <taxon>Actinomycetota</taxon>
        <taxon>Actinomycetes</taxon>
        <taxon>Streptosporangiales</taxon>
        <taxon>Streptosporangiaceae</taxon>
        <taxon>Nonomuraea</taxon>
    </lineage>
</organism>
<dbReference type="Proteomes" id="UP001597097">
    <property type="component" value="Unassembled WGS sequence"/>
</dbReference>
<dbReference type="InterPro" id="IPR050109">
    <property type="entry name" value="HTH-type_TetR-like_transc_reg"/>
</dbReference>
<name>A0ABW4GF98_9ACTN</name>
<evidence type="ECO:0000259" key="6">
    <source>
        <dbReference type="PROSITE" id="PS50977"/>
    </source>
</evidence>
<feature type="DNA-binding region" description="H-T-H motif" evidence="4">
    <location>
        <begin position="26"/>
        <end position="45"/>
    </location>
</feature>
<protein>
    <submittedName>
        <fullName evidence="7">TetR family transcriptional regulator</fullName>
    </submittedName>
</protein>
<feature type="domain" description="HTH tetR-type" evidence="6">
    <location>
        <begin position="3"/>
        <end position="63"/>
    </location>
</feature>
<proteinExistence type="predicted"/>
<accession>A0ABW4GF98</accession>
<comment type="caution">
    <text evidence="7">The sequence shown here is derived from an EMBL/GenBank/DDBJ whole genome shotgun (WGS) entry which is preliminary data.</text>
</comment>
<feature type="compositionally biased region" description="Low complexity" evidence="5">
    <location>
        <begin position="258"/>
        <end position="291"/>
    </location>
</feature>
<dbReference type="EMBL" id="JBHUCM010000025">
    <property type="protein sequence ID" value="MFD1541244.1"/>
    <property type="molecule type" value="Genomic_DNA"/>
</dbReference>
<evidence type="ECO:0000313" key="8">
    <source>
        <dbReference type="Proteomes" id="UP001597097"/>
    </source>
</evidence>
<dbReference type="Pfam" id="PF02796">
    <property type="entry name" value="HTH_7"/>
    <property type="match status" value="1"/>
</dbReference>
<keyword evidence="1" id="KW-0805">Transcription regulation</keyword>
<dbReference type="InterPro" id="IPR001647">
    <property type="entry name" value="HTH_TetR"/>
</dbReference>
<feature type="region of interest" description="Disordered" evidence="5">
    <location>
        <begin position="251"/>
        <end position="304"/>
    </location>
</feature>
<evidence type="ECO:0000256" key="3">
    <source>
        <dbReference type="ARBA" id="ARBA00023163"/>
    </source>
</evidence>
<dbReference type="PROSITE" id="PS50977">
    <property type="entry name" value="HTH_TETR_2"/>
    <property type="match status" value="1"/>
</dbReference>
<keyword evidence="3" id="KW-0804">Transcription</keyword>
<evidence type="ECO:0000256" key="4">
    <source>
        <dbReference type="PROSITE-ProRule" id="PRU00335"/>
    </source>
</evidence>
<dbReference type="Pfam" id="PF00440">
    <property type="entry name" value="TetR_N"/>
    <property type="match status" value="1"/>
</dbReference>
<keyword evidence="2 4" id="KW-0238">DNA-binding</keyword>
<evidence type="ECO:0000256" key="2">
    <source>
        <dbReference type="ARBA" id="ARBA00023125"/>
    </source>
</evidence>
<dbReference type="PANTHER" id="PTHR30055:SF234">
    <property type="entry name" value="HTH-TYPE TRANSCRIPTIONAL REGULATOR BETI"/>
    <property type="match status" value="1"/>
</dbReference>
<reference evidence="8" key="1">
    <citation type="journal article" date="2019" name="Int. J. Syst. Evol. Microbiol.">
        <title>The Global Catalogue of Microorganisms (GCM) 10K type strain sequencing project: providing services to taxonomists for standard genome sequencing and annotation.</title>
        <authorList>
            <consortium name="The Broad Institute Genomics Platform"/>
            <consortium name="The Broad Institute Genome Sequencing Center for Infectious Disease"/>
            <person name="Wu L."/>
            <person name="Ma J."/>
        </authorList>
    </citation>
    <scope>NUCLEOTIDE SEQUENCE [LARGE SCALE GENOMIC DNA]</scope>
    <source>
        <strain evidence="8">CGMCC 1.15399</strain>
    </source>
</reference>
<sequence length="342" mass="36128">MTDDTRSGILRVALELFASLGYHATSVREIAERLNLTKTAVLYHFPSKKDILATLAEPMLADMEAAVEAANGIEGEDFRRKRWVVIEGLLDVWLRHRFLMRMNTQDLALGADRPTFERFRDTAMTAERFIAGPDADLAGQVRAVQAFAMLSDPVVMFADLPADLIRPAVLAGVERLLGETAPGRVTGSATDLHVGSPSGLQVGVVSGLQAEPASGLQVGRVSDLQAGLASDLQMGSAAEFQVGLPAEGQVGAPEERSVASPAKPSAMASAERSAGASDGVSSGPSPAPARSPGRRRGRPGAMSPDMIETARRMYATGEHSAADISRALGVSRATVYRHLSDG</sequence>
<evidence type="ECO:0000256" key="1">
    <source>
        <dbReference type="ARBA" id="ARBA00023015"/>
    </source>
</evidence>
<dbReference type="RefSeq" id="WP_219538800.1">
    <property type="nucleotide sequence ID" value="NZ_JAHKRM010000051.1"/>
</dbReference>
<gene>
    <name evidence="7" type="ORF">ACFSJ0_29615</name>
</gene>
<keyword evidence="8" id="KW-1185">Reference proteome</keyword>
<evidence type="ECO:0000256" key="5">
    <source>
        <dbReference type="SAM" id="MobiDB-lite"/>
    </source>
</evidence>